<name>A0A564W7V5_9FIRM</name>
<keyword evidence="2" id="KW-1185">Reference proteome</keyword>
<accession>A0A564W7V5</accession>
<dbReference type="PANTHER" id="PTHR43649:SF17">
    <property type="entry name" value="ABC TRANSPORTER SOLUTE BINDING PROTEIN-SUGAR TRANSPORT"/>
    <property type="match status" value="1"/>
</dbReference>
<dbReference type="InterPro" id="IPR050490">
    <property type="entry name" value="Bact_solute-bd_prot1"/>
</dbReference>
<dbReference type="Proteomes" id="UP000408482">
    <property type="component" value="Unassembled WGS sequence"/>
</dbReference>
<organism evidence="1 2">
    <name type="scientific">Blautia luti</name>
    <dbReference type="NCBI Taxonomy" id="89014"/>
    <lineage>
        <taxon>Bacteria</taxon>
        <taxon>Bacillati</taxon>
        <taxon>Bacillota</taxon>
        <taxon>Clostridia</taxon>
        <taxon>Lachnospirales</taxon>
        <taxon>Lachnospiraceae</taxon>
        <taxon>Blautia</taxon>
    </lineage>
</organism>
<gene>
    <name evidence="1" type="ORF">RSSSTS7063_00694</name>
</gene>
<evidence type="ECO:0000313" key="1">
    <source>
        <dbReference type="EMBL" id="VUX40093.1"/>
    </source>
</evidence>
<sequence>MKKQVFCGVFALALAVTGCGAQKKETASDIVPENRQELTILHVDADTEGFDSFISQAEKDLGIEIHIEKCPSNADNRQAKIATLLTSGDDSVDLITVNDEMISEFKHKGFLLPLEDTVMTEETAANFPQEYLKEICMSDGHIFSVPFRMDIMAFWVNQGLLDQAGLDRLSGFSDLEILQKKLQNTGKYAYGDAWEISYIYNSISEYVNFFGGDYTDWTDPKTREAAEYMKRMLDTGMISEENLIDQHDQLNEKFINGQYGCMFMYTGALRTFQNAGVYGKDKIHMALFPEFAKKVTNVATWQYVLNKNSDHKEAALKFLQYVSGYEASKNYGQLTKMCPARLDVIEDKNFDLDGIEMIRQYLKDYKLKARPLCADSIEAVSSMGTEFQKYVLGQKTEAEFFAGAQDCIDQYYKKASY</sequence>
<dbReference type="InterPro" id="IPR006059">
    <property type="entry name" value="SBP"/>
</dbReference>
<reference evidence="1 2" key="1">
    <citation type="submission" date="2019-07" db="EMBL/GenBank/DDBJ databases">
        <authorList>
            <person name="Hibberd C M."/>
            <person name="Gehrig L. J."/>
            <person name="Chang H.-W."/>
            <person name="Venkatesh S."/>
        </authorList>
    </citation>
    <scope>NUCLEOTIDE SEQUENCE [LARGE SCALE GENOMIC DNA]</scope>
    <source>
        <strain evidence="1">Blautia_luti_SSTS_Bg7063</strain>
    </source>
</reference>
<proteinExistence type="predicted"/>
<protein>
    <submittedName>
        <fullName evidence="1">Bacterial extracellular solute-binding protein</fullName>
    </submittedName>
</protein>
<dbReference type="Gene3D" id="3.40.190.10">
    <property type="entry name" value="Periplasmic binding protein-like II"/>
    <property type="match status" value="1"/>
</dbReference>
<dbReference type="EMBL" id="CABHNW010000138">
    <property type="protein sequence ID" value="VUX40093.1"/>
    <property type="molecule type" value="Genomic_DNA"/>
</dbReference>
<evidence type="ECO:0000313" key="2">
    <source>
        <dbReference type="Proteomes" id="UP000408482"/>
    </source>
</evidence>
<dbReference type="AlphaFoldDB" id="A0A564W7V5"/>
<dbReference type="RefSeq" id="WP_243121774.1">
    <property type="nucleotide sequence ID" value="NZ_CABHMX010000067.1"/>
</dbReference>
<dbReference type="SUPFAM" id="SSF53850">
    <property type="entry name" value="Periplasmic binding protein-like II"/>
    <property type="match status" value="1"/>
</dbReference>
<dbReference type="Pfam" id="PF13416">
    <property type="entry name" value="SBP_bac_8"/>
    <property type="match status" value="1"/>
</dbReference>
<dbReference type="PROSITE" id="PS51257">
    <property type="entry name" value="PROKAR_LIPOPROTEIN"/>
    <property type="match status" value="1"/>
</dbReference>
<dbReference type="PANTHER" id="PTHR43649">
    <property type="entry name" value="ARABINOSE-BINDING PROTEIN-RELATED"/>
    <property type="match status" value="1"/>
</dbReference>